<dbReference type="InterPro" id="IPR043135">
    <property type="entry name" value="Fur_C"/>
</dbReference>
<keyword evidence="3 7" id="KW-0862">Zinc</keyword>
<dbReference type="AlphaFoldDB" id="U5MQ99"/>
<dbReference type="EMBL" id="CP006721">
    <property type="protein sequence ID" value="AGX42698.1"/>
    <property type="molecule type" value="Genomic_DNA"/>
</dbReference>
<dbReference type="GO" id="GO:0003700">
    <property type="term" value="F:DNA-binding transcription factor activity"/>
    <property type="evidence" value="ECO:0007669"/>
    <property type="project" value="InterPro"/>
</dbReference>
<proteinExistence type="inferred from homology"/>
<gene>
    <name evidence="8" type="ORF">CLSA_c17030</name>
</gene>
<dbReference type="PANTHER" id="PTHR33202">
    <property type="entry name" value="ZINC UPTAKE REGULATION PROTEIN"/>
    <property type="match status" value="1"/>
</dbReference>
<keyword evidence="4" id="KW-0805">Transcription regulation</keyword>
<evidence type="ECO:0000256" key="1">
    <source>
        <dbReference type="ARBA" id="ARBA00007957"/>
    </source>
</evidence>
<feature type="binding site" evidence="7">
    <location>
        <position position="120"/>
    </location>
    <ligand>
        <name>Zn(2+)</name>
        <dbReference type="ChEBI" id="CHEBI:29105"/>
    </ligand>
</feature>
<dbReference type="KEGG" id="csb:CLSA_c17030"/>
<evidence type="ECO:0000256" key="4">
    <source>
        <dbReference type="ARBA" id="ARBA00023015"/>
    </source>
</evidence>
<comment type="cofactor">
    <cofactor evidence="7">
        <name>Zn(2+)</name>
        <dbReference type="ChEBI" id="CHEBI:29105"/>
    </cofactor>
    <text evidence="7">Binds 1 zinc ion per subunit.</text>
</comment>
<evidence type="ECO:0000256" key="7">
    <source>
        <dbReference type="PIRSR" id="PIRSR602481-1"/>
    </source>
</evidence>
<dbReference type="GO" id="GO:0000976">
    <property type="term" value="F:transcription cis-regulatory region binding"/>
    <property type="evidence" value="ECO:0007669"/>
    <property type="project" value="TreeGrafter"/>
</dbReference>
<protein>
    <submittedName>
        <fullName evidence="8">Fe2+/Zn2+ uptake regulation protein</fullName>
    </submittedName>
</protein>
<dbReference type="HOGENOM" id="CLU_096072_4_2_9"/>
<comment type="similarity">
    <text evidence="1">Belongs to the Fur family.</text>
</comment>
<dbReference type="InterPro" id="IPR036390">
    <property type="entry name" value="WH_DNA-bd_sf"/>
</dbReference>
<dbReference type="eggNOG" id="COG0735">
    <property type="taxonomic scope" value="Bacteria"/>
</dbReference>
<dbReference type="InterPro" id="IPR002481">
    <property type="entry name" value="FUR"/>
</dbReference>
<keyword evidence="6" id="KW-0804">Transcription</keyword>
<evidence type="ECO:0000256" key="5">
    <source>
        <dbReference type="ARBA" id="ARBA00023125"/>
    </source>
</evidence>
<evidence type="ECO:0000256" key="3">
    <source>
        <dbReference type="ARBA" id="ARBA00022833"/>
    </source>
</evidence>
<dbReference type="GO" id="GO:0045892">
    <property type="term" value="P:negative regulation of DNA-templated transcription"/>
    <property type="evidence" value="ECO:0007669"/>
    <property type="project" value="TreeGrafter"/>
</dbReference>
<dbReference type="PANTHER" id="PTHR33202:SF8">
    <property type="entry name" value="PEROXIDE-RESPONSIVE REPRESSOR PERR"/>
    <property type="match status" value="1"/>
</dbReference>
<dbReference type="Proteomes" id="UP000017118">
    <property type="component" value="Chromosome"/>
</dbReference>
<feature type="binding site" evidence="7">
    <location>
        <position position="123"/>
    </location>
    <ligand>
        <name>Zn(2+)</name>
        <dbReference type="ChEBI" id="CHEBI:29105"/>
    </ligand>
</feature>
<keyword evidence="9" id="KW-1185">Reference proteome</keyword>
<reference evidence="8 9" key="1">
    <citation type="journal article" date="2013" name="Genome Announc.">
        <title>Complete Genome Sequence of the Solvent Producer Clostridium saccharobutylicum NCP262 (DSM 13864).</title>
        <authorList>
            <person name="Poehlein A."/>
            <person name="Hartwich K."/>
            <person name="Krabben P."/>
            <person name="Ehrenreich A."/>
            <person name="Liebl W."/>
            <person name="Durre P."/>
            <person name="Gottschalk G."/>
            <person name="Daniel R."/>
        </authorList>
    </citation>
    <scope>NUCLEOTIDE SEQUENCE [LARGE SCALE GENOMIC DNA]</scope>
    <source>
        <strain evidence="8">DSM 13864</strain>
    </source>
</reference>
<dbReference type="GO" id="GO:0008270">
    <property type="term" value="F:zinc ion binding"/>
    <property type="evidence" value="ECO:0007669"/>
    <property type="project" value="TreeGrafter"/>
</dbReference>
<evidence type="ECO:0000313" key="8">
    <source>
        <dbReference type="EMBL" id="AGX42698.1"/>
    </source>
</evidence>
<feature type="binding site" evidence="7">
    <location>
        <position position="167"/>
    </location>
    <ligand>
        <name>Zn(2+)</name>
        <dbReference type="ChEBI" id="CHEBI:29105"/>
    </ligand>
</feature>
<dbReference type="GO" id="GO:1900376">
    <property type="term" value="P:regulation of secondary metabolite biosynthetic process"/>
    <property type="evidence" value="ECO:0007669"/>
    <property type="project" value="TreeGrafter"/>
</dbReference>
<dbReference type="CDD" id="cd07153">
    <property type="entry name" value="Fur_like"/>
    <property type="match status" value="1"/>
</dbReference>
<evidence type="ECO:0000313" key="9">
    <source>
        <dbReference type="Proteomes" id="UP000017118"/>
    </source>
</evidence>
<dbReference type="Pfam" id="PF01475">
    <property type="entry name" value="FUR"/>
    <property type="match status" value="1"/>
</dbReference>
<dbReference type="Gene3D" id="3.30.1490.190">
    <property type="match status" value="1"/>
</dbReference>
<dbReference type="Gene3D" id="1.10.10.10">
    <property type="entry name" value="Winged helix-like DNA-binding domain superfamily/Winged helix DNA-binding domain"/>
    <property type="match status" value="1"/>
</dbReference>
<accession>U5MQ99</accession>
<keyword evidence="5" id="KW-0238">DNA-binding</keyword>
<evidence type="ECO:0000256" key="2">
    <source>
        <dbReference type="ARBA" id="ARBA00022491"/>
    </source>
</evidence>
<dbReference type="PATRIC" id="fig|1345695.10.peg.3824"/>
<organism evidence="8 9">
    <name type="scientific">Clostridium saccharobutylicum DSM 13864</name>
    <dbReference type="NCBI Taxonomy" id="1345695"/>
    <lineage>
        <taxon>Bacteria</taxon>
        <taxon>Bacillati</taxon>
        <taxon>Bacillota</taxon>
        <taxon>Clostridia</taxon>
        <taxon>Eubacteriales</taxon>
        <taxon>Clostridiaceae</taxon>
        <taxon>Clostridium</taxon>
    </lineage>
</organism>
<name>U5MQ99_CLOSA</name>
<keyword evidence="7" id="KW-0479">Metal-binding</keyword>
<sequence>MSRLIPVGNNKKERNITPVKRNDSIDKDLSYYEKLFKKNGYKFTMQKQMILLEIINSNIHLSVKEIYERVKKNNVGFATVYRSLKLFNELDITKEISINNISYYEMKIFSSKSLHIHFKCSKCNNVIDIDDKNLNLEYIKLNKKVEKENNVEVNDIDIMFIGLCSTCKMDKKYQE</sequence>
<dbReference type="SUPFAM" id="SSF46785">
    <property type="entry name" value="Winged helix' DNA-binding domain"/>
    <property type="match status" value="1"/>
</dbReference>
<evidence type="ECO:0000256" key="6">
    <source>
        <dbReference type="ARBA" id="ARBA00023163"/>
    </source>
</evidence>
<feature type="binding site" evidence="7">
    <location>
        <position position="164"/>
    </location>
    <ligand>
        <name>Zn(2+)</name>
        <dbReference type="ChEBI" id="CHEBI:29105"/>
    </ligand>
</feature>
<keyword evidence="2" id="KW-0678">Repressor</keyword>
<dbReference type="InterPro" id="IPR036388">
    <property type="entry name" value="WH-like_DNA-bd_sf"/>
</dbReference>